<sequence length="498" mass="56971">MNIQSVRNKLDDVQGFVMNNNCDVLVLAETWLDEKEAFLFNLSNYKAVHSCRTTRGGGVSIYIKEGIKYVELEKSNVNDVINWVCVGIGEQKLKVSAIYKPPLYKNDDFLPRLESILTKYPRKHLMIGDININLLSDNDITGNYVALIAFNNFKIVNTIDETNATRVTNHNRSIIDHVLIDQHSNLNCSVKIKNNCLSDHKLLSVTVENDVCAKPKINHEVKLVDYKRFKELFNHKIDKANIESFQELIDLIRVCKTESEYVKVIRIRQNNVWMNKEVLDLMRQRDELYEKKMKNPGVGKSIVAGIEREINALPDFVKNEEIYCVNSMVLEGTSESEVNAIIQELKVNSAPGHDQISVLDINNLKADVVPVLKKLIDNIYVEYNNMRSSVLSNTCGVPQGSVLGPLLYSLYVLNLKNANLQARYFTFADDTVLVYTGLEGRSLNQVVSADLGVYMHWLLSNKIKINIEKTKYMLFKQKNKIVEDIDCYNICYIINIFK</sequence>
<dbReference type="Pfam" id="PF03372">
    <property type="entry name" value="Exo_endo_phos"/>
    <property type="match status" value="1"/>
</dbReference>
<name>A0AAV8VNV8_9CUCU</name>
<dbReference type="EMBL" id="JANEYG010000048">
    <property type="protein sequence ID" value="KAJ8915923.1"/>
    <property type="molecule type" value="Genomic_DNA"/>
</dbReference>
<dbReference type="GO" id="GO:0003824">
    <property type="term" value="F:catalytic activity"/>
    <property type="evidence" value="ECO:0007669"/>
    <property type="project" value="InterPro"/>
</dbReference>
<proteinExistence type="predicted"/>
<evidence type="ECO:0000313" key="3">
    <source>
        <dbReference type="Proteomes" id="UP001159042"/>
    </source>
</evidence>
<dbReference type="PANTHER" id="PTHR47510">
    <property type="entry name" value="REVERSE TRANSCRIPTASE DOMAIN-CONTAINING PROTEIN"/>
    <property type="match status" value="1"/>
</dbReference>
<dbReference type="AlphaFoldDB" id="A0AAV8VNV8"/>
<protein>
    <recommendedName>
        <fullName evidence="1">Reverse transcriptase domain-containing protein</fullName>
    </recommendedName>
</protein>
<accession>A0AAV8VNV8</accession>
<gene>
    <name evidence="2" type="ORF">NQ315_015538</name>
</gene>
<dbReference type="InterPro" id="IPR036691">
    <property type="entry name" value="Endo/exonu/phosph_ase_sf"/>
</dbReference>
<dbReference type="InterPro" id="IPR005135">
    <property type="entry name" value="Endo/exonuclease/phosphatase"/>
</dbReference>
<dbReference type="PROSITE" id="PS50878">
    <property type="entry name" value="RT_POL"/>
    <property type="match status" value="1"/>
</dbReference>
<keyword evidence="3" id="KW-1185">Reference proteome</keyword>
<evidence type="ECO:0000259" key="1">
    <source>
        <dbReference type="PROSITE" id="PS50878"/>
    </source>
</evidence>
<evidence type="ECO:0000313" key="2">
    <source>
        <dbReference type="EMBL" id="KAJ8915923.1"/>
    </source>
</evidence>
<dbReference type="Pfam" id="PF00078">
    <property type="entry name" value="RVT_1"/>
    <property type="match status" value="1"/>
</dbReference>
<dbReference type="Gene3D" id="3.60.10.10">
    <property type="entry name" value="Endonuclease/exonuclease/phosphatase"/>
    <property type="match status" value="1"/>
</dbReference>
<organism evidence="2 3">
    <name type="scientific">Exocentrus adspersus</name>
    <dbReference type="NCBI Taxonomy" id="1586481"/>
    <lineage>
        <taxon>Eukaryota</taxon>
        <taxon>Metazoa</taxon>
        <taxon>Ecdysozoa</taxon>
        <taxon>Arthropoda</taxon>
        <taxon>Hexapoda</taxon>
        <taxon>Insecta</taxon>
        <taxon>Pterygota</taxon>
        <taxon>Neoptera</taxon>
        <taxon>Endopterygota</taxon>
        <taxon>Coleoptera</taxon>
        <taxon>Polyphaga</taxon>
        <taxon>Cucujiformia</taxon>
        <taxon>Chrysomeloidea</taxon>
        <taxon>Cerambycidae</taxon>
        <taxon>Lamiinae</taxon>
        <taxon>Acanthocinini</taxon>
        <taxon>Exocentrus</taxon>
    </lineage>
</organism>
<dbReference type="PANTHER" id="PTHR47510:SF3">
    <property type="entry name" value="ENDO_EXONUCLEASE_PHOSPHATASE DOMAIN-CONTAINING PROTEIN"/>
    <property type="match status" value="1"/>
</dbReference>
<dbReference type="Proteomes" id="UP001159042">
    <property type="component" value="Unassembled WGS sequence"/>
</dbReference>
<comment type="caution">
    <text evidence="2">The sequence shown here is derived from an EMBL/GenBank/DDBJ whole genome shotgun (WGS) entry which is preliminary data.</text>
</comment>
<feature type="domain" description="Reverse transcriptase" evidence="1">
    <location>
        <begin position="218"/>
        <end position="498"/>
    </location>
</feature>
<reference evidence="2 3" key="1">
    <citation type="journal article" date="2023" name="Insect Mol. Biol.">
        <title>Genome sequencing provides insights into the evolution of gene families encoding plant cell wall-degrading enzymes in longhorned beetles.</title>
        <authorList>
            <person name="Shin N.R."/>
            <person name="Okamura Y."/>
            <person name="Kirsch R."/>
            <person name="Pauchet Y."/>
        </authorList>
    </citation>
    <scope>NUCLEOTIDE SEQUENCE [LARGE SCALE GENOMIC DNA]</scope>
    <source>
        <strain evidence="2">EAD_L_NR</strain>
    </source>
</reference>
<dbReference type="SUPFAM" id="SSF56219">
    <property type="entry name" value="DNase I-like"/>
    <property type="match status" value="1"/>
</dbReference>
<dbReference type="InterPro" id="IPR000477">
    <property type="entry name" value="RT_dom"/>
</dbReference>